<feature type="transmembrane region" description="Helical" evidence="1">
    <location>
        <begin position="42"/>
        <end position="60"/>
    </location>
</feature>
<dbReference type="AlphaFoldDB" id="G5ER75"/>
<accession>G5ER75</accession>
<evidence type="ECO:0000313" key="2">
    <source>
        <dbReference type="EMBL" id="EHB88473.1"/>
    </source>
</evidence>
<dbReference type="HOGENOM" id="CLU_1427042_0_0_11"/>
<proteinExistence type="predicted"/>
<keyword evidence="1" id="KW-0812">Transmembrane</keyword>
<reference evidence="2 3" key="1">
    <citation type="submission" date="2011-08" db="EMBL/GenBank/DDBJ databases">
        <title>The Genome Sequence of Rothia mucilaginosa M508.</title>
        <authorList>
            <consortium name="The Broad Institute Genome Sequencing Platform"/>
            <consortium name="The Broad Institute Genome Sequencing Center for Infectious Disease"/>
            <person name="Earl A."/>
            <person name="Ward D."/>
            <person name="Feldgarden M."/>
            <person name="Gevers D."/>
            <person name="Sibley C.D."/>
            <person name="Field T.R."/>
            <person name="Grinwis M."/>
            <person name="Eshaghurshan C.S."/>
            <person name="Surette M.G."/>
            <person name="Young S.K."/>
            <person name="Zeng Q."/>
            <person name="Gargeya S."/>
            <person name="Fitzgerald M."/>
            <person name="Haas B."/>
            <person name="Abouelleil A."/>
            <person name="Alvarado L."/>
            <person name="Arachchi H.M."/>
            <person name="Berlin A."/>
            <person name="Brown A."/>
            <person name="Chapman S.B."/>
            <person name="Chen Z."/>
            <person name="Dunbar C."/>
            <person name="Freedman E."/>
            <person name="Gearin G."/>
            <person name="Gellesch M."/>
            <person name="Goldberg J."/>
            <person name="Griggs A."/>
            <person name="Gujja S."/>
            <person name="Heiman D."/>
            <person name="Howarth C."/>
            <person name="Larson L."/>
            <person name="Lui A."/>
            <person name="MacDonald P.J.P."/>
            <person name="Montmayeur A."/>
            <person name="Murphy C."/>
            <person name="Neiman D."/>
            <person name="Pearson M."/>
            <person name="Priest M."/>
            <person name="Roberts A."/>
            <person name="Saif S."/>
            <person name="Shea T."/>
            <person name="Shenoy N."/>
            <person name="Sisk P."/>
            <person name="Stolte C."/>
            <person name="Sykes S."/>
            <person name="Wortman J."/>
            <person name="Nusbaum C."/>
            <person name="Birren B."/>
        </authorList>
    </citation>
    <scope>NUCLEOTIDE SEQUENCE [LARGE SCALE GENOMIC DNA]</scope>
    <source>
        <strain evidence="2 3">M508</strain>
    </source>
</reference>
<comment type="caution">
    <text evidence="2">The sequence shown here is derived from an EMBL/GenBank/DDBJ whole genome shotgun (WGS) entry which is preliminary data.</text>
</comment>
<keyword evidence="1" id="KW-1133">Transmembrane helix</keyword>
<feature type="transmembrane region" description="Helical" evidence="1">
    <location>
        <begin position="75"/>
        <end position="96"/>
    </location>
</feature>
<protein>
    <submittedName>
        <fullName evidence="2">Uncharacterized protein</fullName>
    </submittedName>
</protein>
<dbReference type="Proteomes" id="UP000004897">
    <property type="component" value="Unassembled WGS sequence"/>
</dbReference>
<keyword evidence="1" id="KW-0472">Membrane</keyword>
<evidence type="ECO:0000313" key="3">
    <source>
        <dbReference type="Proteomes" id="UP000004897"/>
    </source>
</evidence>
<organism evidence="2 3">
    <name type="scientific">Rothia mucilaginosa M508</name>
    <dbReference type="NCBI Taxonomy" id="563033"/>
    <lineage>
        <taxon>Bacteria</taxon>
        <taxon>Bacillati</taxon>
        <taxon>Actinomycetota</taxon>
        <taxon>Actinomycetes</taxon>
        <taxon>Micrococcales</taxon>
        <taxon>Micrococcaceae</taxon>
        <taxon>Rothia</taxon>
    </lineage>
</organism>
<dbReference type="EMBL" id="ACSB01000006">
    <property type="protein sequence ID" value="EHB88473.1"/>
    <property type="molecule type" value="Genomic_DNA"/>
</dbReference>
<name>G5ER75_9MICC</name>
<evidence type="ECO:0000256" key="1">
    <source>
        <dbReference type="SAM" id="Phobius"/>
    </source>
</evidence>
<gene>
    <name evidence="2" type="ORF">HMPREF0737_00785</name>
</gene>
<sequence length="190" mass="21777">MCQLLPRQATGTAISLRYLHRCAQCFGMSFWRHIFRRVHSNLGSLGDLFYFVACRCIYWLKFLGQNFRHATRRGIANFILWTALSEVALQGLWLAGIRKGVGRTHKDPPLMFRVLYLARPRTGTRSCMVDAGEMKSHRPRIWCLLARLSRLFPPAPSGSDVRLKETGGKRRKLVFPERLRGTSRCPQSAA</sequence>